<dbReference type="RefSeq" id="WP_075821018.1">
    <property type="nucleotide sequence ID" value="NZ_CAPNHH010000033.1"/>
</dbReference>
<feature type="domain" description="TRAM" evidence="6">
    <location>
        <begin position="1"/>
        <end position="58"/>
    </location>
</feature>
<dbReference type="InterPro" id="IPR012340">
    <property type="entry name" value="NA-bd_OB-fold"/>
</dbReference>
<comment type="similarity">
    <text evidence="4">Belongs to the class I-like SAM-binding methyltransferase superfamily. RNA M5U methyltransferase family.</text>
</comment>
<keyword evidence="1 4" id="KW-0489">Methyltransferase</keyword>
<name>A0A1U7NCZ4_9FIRM</name>
<evidence type="ECO:0000313" key="7">
    <source>
        <dbReference type="EMBL" id="OLU36656.1"/>
    </source>
</evidence>
<dbReference type="Gene3D" id="2.40.50.140">
    <property type="entry name" value="Nucleic acid-binding proteins"/>
    <property type="match status" value="1"/>
</dbReference>
<dbReference type="Gene3D" id="3.40.50.150">
    <property type="entry name" value="Vaccinia Virus protein VP39"/>
    <property type="match status" value="1"/>
</dbReference>
<keyword evidence="8" id="KW-1185">Reference proteome</keyword>
<dbReference type="InterPro" id="IPR030390">
    <property type="entry name" value="MeTrfase_TrmA_AS"/>
</dbReference>
<dbReference type="Pfam" id="PF05958">
    <property type="entry name" value="tRNA_U5-meth_tr"/>
    <property type="match status" value="1"/>
</dbReference>
<dbReference type="SUPFAM" id="SSF53335">
    <property type="entry name" value="S-adenosyl-L-methionine-dependent methyltransferases"/>
    <property type="match status" value="1"/>
</dbReference>
<feature type="binding site" evidence="4">
    <location>
        <position position="268"/>
    </location>
    <ligand>
        <name>S-adenosyl-L-methionine</name>
        <dbReference type="ChEBI" id="CHEBI:59789"/>
    </ligand>
</feature>
<dbReference type="AlphaFoldDB" id="A0A1U7NCZ4"/>
<evidence type="ECO:0000259" key="6">
    <source>
        <dbReference type="PROSITE" id="PS50926"/>
    </source>
</evidence>
<protein>
    <submittedName>
        <fullName evidence="7">23S rRNA (Uracil-5-)-methyltransferase RumA</fullName>
    </submittedName>
</protein>
<reference evidence="7 8" key="1">
    <citation type="submission" date="2016-11" db="EMBL/GenBank/DDBJ databases">
        <title>Description of two novel members of the family Erysipelotrichaceae: Ileibacterium lipovorans gen. nov., sp. nov. and Dubosiella newyorkensis, gen. nov., sp. nov.</title>
        <authorList>
            <person name="Cox L.M."/>
            <person name="Sohn J."/>
            <person name="Tyrrell K.L."/>
            <person name="Citron D.M."/>
            <person name="Lawson P.A."/>
            <person name="Patel N.B."/>
            <person name="Iizumi T."/>
            <person name="Perez-Perez G.I."/>
            <person name="Goldstein E.J."/>
            <person name="Blaser M.J."/>
        </authorList>
    </citation>
    <scope>NUCLEOTIDE SEQUENCE [LARGE SCALE GENOMIC DNA]</scope>
    <source>
        <strain evidence="7 8">NYU-BL-A3</strain>
    </source>
</reference>
<evidence type="ECO:0000256" key="2">
    <source>
        <dbReference type="ARBA" id="ARBA00022679"/>
    </source>
</evidence>
<dbReference type="PROSITE" id="PS01230">
    <property type="entry name" value="TRMA_1"/>
    <property type="match status" value="1"/>
</dbReference>
<dbReference type="Pfam" id="PF01938">
    <property type="entry name" value="TRAM"/>
    <property type="match status" value="1"/>
</dbReference>
<evidence type="ECO:0000256" key="4">
    <source>
        <dbReference type="PROSITE-ProRule" id="PRU01024"/>
    </source>
</evidence>
<feature type="active site" evidence="5">
    <location>
        <position position="390"/>
    </location>
</feature>
<evidence type="ECO:0000313" key="8">
    <source>
        <dbReference type="Proteomes" id="UP000186341"/>
    </source>
</evidence>
<accession>A0A1U7NCZ4</accession>
<dbReference type="EMBL" id="MPJW01000262">
    <property type="protein sequence ID" value="OLU36656.1"/>
    <property type="molecule type" value="Genomic_DNA"/>
</dbReference>
<dbReference type="Proteomes" id="UP000186341">
    <property type="component" value="Unassembled WGS sequence"/>
</dbReference>
<feature type="binding site" evidence="4">
    <location>
        <position position="363"/>
    </location>
    <ligand>
        <name>S-adenosyl-L-methionine</name>
        <dbReference type="ChEBI" id="CHEBI:59789"/>
    </ligand>
</feature>
<dbReference type="PANTHER" id="PTHR11061">
    <property type="entry name" value="RNA M5U METHYLTRANSFERASE"/>
    <property type="match status" value="1"/>
</dbReference>
<evidence type="ECO:0000256" key="1">
    <source>
        <dbReference type="ARBA" id="ARBA00022603"/>
    </source>
</evidence>
<keyword evidence="3 4" id="KW-0949">S-adenosyl-L-methionine</keyword>
<dbReference type="SUPFAM" id="SSF50249">
    <property type="entry name" value="Nucleic acid-binding proteins"/>
    <property type="match status" value="1"/>
</dbReference>
<dbReference type="PROSITE" id="PS50926">
    <property type="entry name" value="TRAM"/>
    <property type="match status" value="1"/>
</dbReference>
<comment type="caution">
    <text evidence="7">The sequence shown here is derived from an EMBL/GenBank/DDBJ whole genome shotgun (WGS) entry which is preliminary data.</text>
</comment>
<dbReference type="GeneID" id="82203872"/>
<dbReference type="GO" id="GO:0070475">
    <property type="term" value="P:rRNA base methylation"/>
    <property type="evidence" value="ECO:0007669"/>
    <property type="project" value="TreeGrafter"/>
</dbReference>
<dbReference type="Gene3D" id="2.40.50.1070">
    <property type="match status" value="1"/>
</dbReference>
<feature type="binding site" evidence="4">
    <location>
        <position position="318"/>
    </location>
    <ligand>
        <name>S-adenosyl-L-methionine</name>
        <dbReference type="ChEBI" id="CHEBI:59789"/>
    </ligand>
</feature>
<dbReference type="OrthoDB" id="9804590at2"/>
<dbReference type="PANTHER" id="PTHR11061:SF30">
    <property type="entry name" value="TRNA (URACIL(54)-C(5))-METHYLTRANSFERASE"/>
    <property type="match status" value="1"/>
</dbReference>
<dbReference type="InterPro" id="IPR029063">
    <property type="entry name" value="SAM-dependent_MTases_sf"/>
</dbReference>
<organism evidence="7 8">
    <name type="scientific">Ileibacterium valens</name>
    <dbReference type="NCBI Taxonomy" id="1862668"/>
    <lineage>
        <taxon>Bacteria</taxon>
        <taxon>Bacillati</taxon>
        <taxon>Bacillota</taxon>
        <taxon>Erysipelotrichia</taxon>
        <taxon>Erysipelotrichales</taxon>
        <taxon>Erysipelotrichaceae</taxon>
        <taxon>Ileibacterium</taxon>
    </lineage>
</organism>
<evidence type="ECO:0000256" key="3">
    <source>
        <dbReference type="ARBA" id="ARBA00022691"/>
    </source>
</evidence>
<dbReference type="PROSITE" id="PS51687">
    <property type="entry name" value="SAM_MT_RNA_M5U"/>
    <property type="match status" value="1"/>
</dbReference>
<dbReference type="InterPro" id="IPR010280">
    <property type="entry name" value="U5_MeTrfase_fam"/>
</dbReference>
<sequence length="445" mass="50215">MKKNSVYRVVGESVSDQGYGITHIDGQTVFVKNLLPDEEADIKIIKATKSYGVAIVQKRISTSKDRVEPVCTQAGKCGGCSFLHMNYSSELNFKHDELNHLFDQVDPSIDVKPVLGMENPWNYRNKAQFPIRIKDGKIVSGFYRPHTNEIAPIDHCPIQAVMINEVFAWIIENLPLRDARGLRHLYIREAKTKQMQVVFIGEQENDLKDFARLLQKQFPQIVSVVFNKNTRKDNVILSDEYEILLGKDTITEDCLGLKIELHFKSFYQINPVQMEVLYSKALELANLSKEDHVIELYSGTGTIGLLAARSAGKVTGVEIVPEAVANANENRKANHIENAQFICMDASEFAAKNKNAADVVFVDPPRKGMTTQGIHDICLLEPRRIVYISCNPRTLARDLKDFMNNGYSCKLIQPVDMFAHTTGIECVALIEKTNEPRLLNNKTDE</sequence>
<feature type="binding site" evidence="4">
    <location>
        <position position="297"/>
    </location>
    <ligand>
        <name>S-adenosyl-L-methionine</name>
        <dbReference type="ChEBI" id="CHEBI:59789"/>
    </ligand>
</feature>
<dbReference type="NCBIfam" id="TIGR00479">
    <property type="entry name" value="rumA"/>
    <property type="match status" value="1"/>
</dbReference>
<dbReference type="InterPro" id="IPR002792">
    <property type="entry name" value="TRAM_dom"/>
</dbReference>
<gene>
    <name evidence="7" type="ORF">BO222_12095</name>
</gene>
<dbReference type="CDD" id="cd02440">
    <property type="entry name" value="AdoMet_MTases"/>
    <property type="match status" value="1"/>
</dbReference>
<evidence type="ECO:0000256" key="5">
    <source>
        <dbReference type="PROSITE-ProRule" id="PRU10015"/>
    </source>
</evidence>
<keyword evidence="2 4" id="KW-0808">Transferase</keyword>
<proteinExistence type="inferred from homology"/>
<dbReference type="FunFam" id="3.40.50.150:FF:000009">
    <property type="entry name" value="23S rRNA (Uracil(1939)-C(5))-methyltransferase RlmD"/>
    <property type="match status" value="1"/>
</dbReference>
<dbReference type="GO" id="GO:0070041">
    <property type="term" value="F:rRNA (uridine-C5-)-methyltransferase activity"/>
    <property type="evidence" value="ECO:0007669"/>
    <property type="project" value="TreeGrafter"/>
</dbReference>
<feature type="active site" description="Nucleophile" evidence="4">
    <location>
        <position position="390"/>
    </location>
</feature>